<dbReference type="PANTHER" id="PTHR47396:SF1">
    <property type="entry name" value="ATP-DEPENDENT HELICASE IRC3-RELATED"/>
    <property type="match status" value="1"/>
</dbReference>
<keyword evidence="2" id="KW-0347">Helicase</keyword>
<name>A0ABW0IAI2_9BACT</name>
<dbReference type="GO" id="GO:0004386">
    <property type="term" value="F:helicase activity"/>
    <property type="evidence" value="ECO:0007669"/>
    <property type="project" value="UniProtKB-KW"/>
</dbReference>
<keyword evidence="2" id="KW-0067">ATP-binding</keyword>
<sequence length="840" mass="96188">MDLNTVGIEALYAHQADILRSYQKDALNKENIAIELPTGSGKTLVGLLIAEFKRINWGERALYLCPTKQLVGQVIELAERYDIKTTPFIGTKSQYSVSSKSSYQNADSIAVTTYSSLFNTNPYFTESNLIIIDDAHAAENYIASNWSVNINRFKNEDIFNALVYFLKDKLEDHTSYKLLNDSYDPFYRGWVDKLPFKNFTSATIELRTLLDGLLNGTGNNLSYKWHNISDNLEACNLYFSWNEILIRPLIPPTLTNSAFANANQRIFMSATLGNGGDLERLTGISNFHKIPIPKGWDKEGLGRRFFVFPQQSLDESETLALLKNVFESTPRSLILTSSEEKVSELTSSISKISDVEIFTINDIELSKDTFINSRKGLLILANRFDGIDFPGEEARSLILFDIPYFANLQEKFLRARLDASIIYNDRNRTRLIQALGRCTRSPKDYSLVLIMGDGLTEWLTFKEKRSFFHPELQAEITFGINQSKKSTIKDLIDNIDIFFAQGDEWKEAEKQIIDYRNESNREPIPGEAELENVVSDEIRYLYALWNKDYVNALNYSQKVLEGLSGGHELKGYRGFWSYLSGAAAWLAGNDLDNNLYKTNSRKFLNKASVIAPSVTWLRKLADELPKAEVQFDEQLLLNIDTLLITLRAWNISRPSKFQLKLRELEEKLFRKEEFEAANEEIGKLLGFRTGNMSSTASPDPWWISSNNLVYVFEDKWYSTTDGYININDIRQANTHKDWILNNIKDLAKDVEIITIFLTNRAKIEAEHLFACSNLYYWSMNDFVNWSQKVINLFRTAGPSYTGDGDTNWKDYIINELTSNDFIPVSIKKKIVPLSTLVEKN</sequence>
<dbReference type="Pfam" id="PF13307">
    <property type="entry name" value="Helicase_C_2"/>
    <property type="match status" value="1"/>
</dbReference>
<evidence type="ECO:0000313" key="3">
    <source>
        <dbReference type="Proteomes" id="UP001596106"/>
    </source>
</evidence>
<evidence type="ECO:0000313" key="2">
    <source>
        <dbReference type="EMBL" id="MFC5409137.1"/>
    </source>
</evidence>
<gene>
    <name evidence="2" type="ORF">ACFPMF_07460</name>
</gene>
<organism evidence="2 3">
    <name type="scientific">Larkinella bovis</name>
    <dbReference type="NCBI Taxonomy" id="683041"/>
    <lineage>
        <taxon>Bacteria</taxon>
        <taxon>Pseudomonadati</taxon>
        <taxon>Bacteroidota</taxon>
        <taxon>Cytophagia</taxon>
        <taxon>Cytophagales</taxon>
        <taxon>Spirosomataceae</taxon>
        <taxon>Larkinella</taxon>
    </lineage>
</organism>
<keyword evidence="3" id="KW-1185">Reference proteome</keyword>
<dbReference type="InterPro" id="IPR027417">
    <property type="entry name" value="P-loop_NTPase"/>
</dbReference>
<dbReference type="SMART" id="SM00491">
    <property type="entry name" value="HELICc2"/>
    <property type="match status" value="1"/>
</dbReference>
<dbReference type="EMBL" id="JBHSMA010000002">
    <property type="protein sequence ID" value="MFC5409137.1"/>
    <property type="molecule type" value="Genomic_DNA"/>
</dbReference>
<dbReference type="Proteomes" id="UP001596106">
    <property type="component" value="Unassembled WGS sequence"/>
</dbReference>
<dbReference type="SUPFAM" id="SSF52540">
    <property type="entry name" value="P-loop containing nucleoside triphosphate hydrolases"/>
    <property type="match status" value="1"/>
</dbReference>
<protein>
    <submittedName>
        <fullName evidence="2">DEAD/DEAH box helicase family protein</fullName>
    </submittedName>
</protein>
<feature type="domain" description="Helicase ATP-binding" evidence="1">
    <location>
        <begin position="23"/>
        <end position="290"/>
    </location>
</feature>
<keyword evidence="2" id="KW-0547">Nucleotide-binding</keyword>
<dbReference type="PROSITE" id="PS51192">
    <property type="entry name" value="HELICASE_ATP_BIND_1"/>
    <property type="match status" value="1"/>
</dbReference>
<evidence type="ECO:0000259" key="1">
    <source>
        <dbReference type="PROSITE" id="PS51192"/>
    </source>
</evidence>
<comment type="caution">
    <text evidence="2">The sequence shown here is derived from an EMBL/GenBank/DDBJ whole genome shotgun (WGS) entry which is preliminary data.</text>
</comment>
<dbReference type="InterPro" id="IPR014001">
    <property type="entry name" value="Helicase_ATP-bd"/>
</dbReference>
<dbReference type="RefSeq" id="WP_379842776.1">
    <property type="nucleotide sequence ID" value="NZ_JBHSMA010000002.1"/>
</dbReference>
<dbReference type="PANTHER" id="PTHR47396">
    <property type="entry name" value="TYPE I RESTRICTION ENZYME ECOKI R PROTEIN"/>
    <property type="match status" value="1"/>
</dbReference>
<accession>A0ABW0IAI2</accession>
<proteinExistence type="predicted"/>
<reference evidence="3" key="1">
    <citation type="journal article" date="2019" name="Int. J. Syst. Evol. Microbiol.">
        <title>The Global Catalogue of Microorganisms (GCM) 10K type strain sequencing project: providing services to taxonomists for standard genome sequencing and annotation.</title>
        <authorList>
            <consortium name="The Broad Institute Genomics Platform"/>
            <consortium name="The Broad Institute Genome Sequencing Center for Infectious Disease"/>
            <person name="Wu L."/>
            <person name="Ma J."/>
        </authorList>
    </citation>
    <scope>NUCLEOTIDE SEQUENCE [LARGE SCALE GENOMIC DNA]</scope>
    <source>
        <strain evidence="3">CCUG 55250</strain>
    </source>
</reference>
<dbReference type="Gene3D" id="3.40.50.300">
    <property type="entry name" value="P-loop containing nucleotide triphosphate hydrolases"/>
    <property type="match status" value="2"/>
</dbReference>
<dbReference type="Pfam" id="PF04851">
    <property type="entry name" value="ResIII"/>
    <property type="match status" value="1"/>
</dbReference>
<dbReference type="SMART" id="SM00487">
    <property type="entry name" value="DEXDc"/>
    <property type="match status" value="1"/>
</dbReference>
<dbReference type="InterPro" id="IPR006935">
    <property type="entry name" value="Helicase/UvrB_N"/>
</dbReference>
<dbReference type="InterPro" id="IPR050742">
    <property type="entry name" value="Helicase_Restrict-Modif_Enz"/>
</dbReference>
<keyword evidence="2" id="KW-0378">Hydrolase</keyword>
<dbReference type="InterPro" id="IPR006555">
    <property type="entry name" value="ATP-dep_Helicase_C"/>
</dbReference>